<evidence type="ECO:0000313" key="3">
    <source>
        <dbReference type="Proteomes" id="UP000283255"/>
    </source>
</evidence>
<feature type="chain" id="PRO_5019079367" evidence="1">
    <location>
        <begin position="24"/>
        <end position="225"/>
    </location>
</feature>
<dbReference type="InterPro" id="IPR021300">
    <property type="entry name" value="Integr_conj_element_PFL4695"/>
</dbReference>
<dbReference type="Pfam" id="PF11072">
    <property type="entry name" value="DUF2859"/>
    <property type="match status" value="1"/>
</dbReference>
<sequence>MGRGAMKTLWIIAALTCLPSANAAEKATEHARTQNVASQHTTIARMSPEKARALAEKMLRLHKGKTVVIYDSGHTLPIERISKTIDRRAIEKSFMTSLARLKNLKFDGSQLTQRLVSYFPYQSTSLKVGILPNRVYPKPLPHLQYPVAIIGSDLFSLNWLTLNAKELSRVGAAVVVAQADTYHNIQYIQQQLPHALVVPAKADFLATEFGLTVYPVLLTQQGAYQ</sequence>
<accession>A0A418YA41</accession>
<comment type="caution">
    <text evidence="2">The sequence shown here is derived from an EMBL/GenBank/DDBJ whole genome shotgun (WGS) entry which is preliminary data.</text>
</comment>
<protein>
    <submittedName>
        <fullName evidence="2">Integrating conjugative element protein</fullName>
    </submittedName>
</protein>
<dbReference type="EMBL" id="QZCH01000037">
    <property type="protein sequence ID" value="RJG38976.1"/>
    <property type="molecule type" value="Genomic_DNA"/>
</dbReference>
<keyword evidence="3" id="KW-1185">Reference proteome</keyword>
<dbReference type="NCBIfam" id="TIGR03765">
    <property type="entry name" value="ICE_PFL_4695"/>
    <property type="match status" value="1"/>
</dbReference>
<evidence type="ECO:0000256" key="1">
    <source>
        <dbReference type="SAM" id="SignalP"/>
    </source>
</evidence>
<reference evidence="2 3" key="2">
    <citation type="submission" date="2019-01" db="EMBL/GenBank/DDBJ databases">
        <title>Motilimonas pumilus sp. nov., isolated from the gut of sea cucumber (Apostichopus japonicus).</title>
        <authorList>
            <person name="Wang F.-Q."/>
            <person name="Ren L.-H."/>
            <person name="Lin Y.-W."/>
            <person name="Sun G.-H."/>
            <person name="Du Z.-J."/>
            <person name="Zhao J.-X."/>
            <person name="Liu X.-J."/>
            <person name="Liu L.-J."/>
        </authorList>
    </citation>
    <scope>NUCLEOTIDE SEQUENCE [LARGE SCALE GENOMIC DNA]</scope>
    <source>
        <strain evidence="2 3">PLHSC7-2</strain>
    </source>
</reference>
<organism evidence="2 3">
    <name type="scientific">Motilimonas pumila</name>
    <dbReference type="NCBI Taxonomy" id="2303987"/>
    <lineage>
        <taxon>Bacteria</taxon>
        <taxon>Pseudomonadati</taxon>
        <taxon>Pseudomonadota</taxon>
        <taxon>Gammaproteobacteria</taxon>
        <taxon>Alteromonadales</taxon>
        <taxon>Alteromonadales genera incertae sedis</taxon>
        <taxon>Motilimonas</taxon>
    </lineage>
</organism>
<name>A0A418YA41_9GAMM</name>
<feature type="signal peptide" evidence="1">
    <location>
        <begin position="1"/>
        <end position="23"/>
    </location>
</feature>
<dbReference type="AlphaFoldDB" id="A0A418YA41"/>
<gene>
    <name evidence="2" type="ORF">D1Z90_18560</name>
</gene>
<reference evidence="2 3" key="1">
    <citation type="submission" date="2018-09" db="EMBL/GenBank/DDBJ databases">
        <authorList>
            <person name="Wang F."/>
        </authorList>
    </citation>
    <scope>NUCLEOTIDE SEQUENCE [LARGE SCALE GENOMIC DNA]</scope>
    <source>
        <strain evidence="2 3">PLHSC7-2</strain>
    </source>
</reference>
<keyword evidence="1" id="KW-0732">Signal</keyword>
<evidence type="ECO:0000313" key="2">
    <source>
        <dbReference type="EMBL" id="RJG38976.1"/>
    </source>
</evidence>
<proteinExistence type="predicted"/>
<dbReference type="Proteomes" id="UP000283255">
    <property type="component" value="Unassembled WGS sequence"/>
</dbReference>